<dbReference type="SUPFAM" id="SSF55003">
    <property type="entry name" value="PAP/Archaeal CCA-adding enzyme, C-terminal domain"/>
    <property type="match status" value="1"/>
</dbReference>
<evidence type="ECO:0000256" key="2">
    <source>
        <dbReference type="ARBA" id="ARBA00004123"/>
    </source>
</evidence>
<dbReference type="FunFam" id="3.30.460.10:FF:000002">
    <property type="entry name" value="Poly(A) polymerase alpha, putative"/>
    <property type="match status" value="1"/>
</dbReference>
<name>A0AAN7T6A5_9EURO</name>
<comment type="catalytic activity">
    <reaction evidence="11">
        <text>RNA(n) + ATP = RNA(n)-3'-adenine ribonucleotide + diphosphate</text>
        <dbReference type="Rhea" id="RHEA:11332"/>
        <dbReference type="Rhea" id="RHEA-COMP:14527"/>
        <dbReference type="Rhea" id="RHEA-COMP:17347"/>
        <dbReference type="ChEBI" id="CHEBI:30616"/>
        <dbReference type="ChEBI" id="CHEBI:33019"/>
        <dbReference type="ChEBI" id="CHEBI:140395"/>
        <dbReference type="ChEBI" id="CHEBI:173115"/>
        <dbReference type="EC" id="2.7.7.19"/>
    </reaction>
</comment>
<dbReference type="EMBL" id="JAVRRJ010000001">
    <property type="protein sequence ID" value="KAK5090215.1"/>
    <property type="molecule type" value="Genomic_DNA"/>
</dbReference>
<gene>
    <name evidence="18" type="primary">PAP1</name>
    <name evidence="18" type="ORF">LTR05_000385</name>
</gene>
<evidence type="ECO:0000259" key="16">
    <source>
        <dbReference type="Pfam" id="PF04928"/>
    </source>
</evidence>
<feature type="binding site" evidence="12">
    <location>
        <position position="158"/>
    </location>
    <ligand>
        <name>ATP</name>
        <dbReference type="ChEBI" id="CHEBI:30616"/>
    </ligand>
</feature>
<dbReference type="InterPro" id="IPR007010">
    <property type="entry name" value="PolA_pol_RNA-bd_dom"/>
</dbReference>
<feature type="binding site" evidence="13">
    <location>
        <position position="103"/>
    </location>
    <ligand>
        <name>Mg(2+)</name>
        <dbReference type="ChEBI" id="CHEBI:18420"/>
        <label>1</label>
        <note>catalytic</note>
    </ligand>
</feature>
<accession>A0AAN7T6A5</accession>
<dbReference type="GO" id="GO:0005524">
    <property type="term" value="F:ATP binding"/>
    <property type="evidence" value="ECO:0007669"/>
    <property type="project" value="UniProtKB-UniRule"/>
</dbReference>
<dbReference type="SUPFAM" id="SSF81301">
    <property type="entry name" value="Nucleotidyltransferase"/>
    <property type="match status" value="1"/>
</dbReference>
<dbReference type="CDD" id="cd05402">
    <property type="entry name" value="NT_PAP_TUTase"/>
    <property type="match status" value="1"/>
</dbReference>
<comment type="cofactor">
    <cofactor evidence="13">
        <name>Mg(2+)</name>
        <dbReference type="ChEBI" id="CHEBI:18420"/>
    </cofactor>
    <text evidence="13">Binds 2 magnesium ions. Also active with manganese.</text>
</comment>
<evidence type="ECO:0000256" key="6">
    <source>
        <dbReference type="ARBA" id="ARBA00022723"/>
    </source>
</evidence>
<evidence type="ECO:0000256" key="1">
    <source>
        <dbReference type="ARBA" id="ARBA00001936"/>
    </source>
</evidence>
<feature type="binding site" evidence="12">
    <location>
        <begin position="101"/>
        <end position="103"/>
    </location>
    <ligand>
        <name>ATP</name>
        <dbReference type="ChEBI" id="CHEBI:30616"/>
    </ligand>
</feature>
<keyword evidence="4 11" id="KW-0507">mRNA processing</keyword>
<organism evidence="18 19">
    <name type="scientific">Lithohypha guttulata</name>
    <dbReference type="NCBI Taxonomy" id="1690604"/>
    <lineage>
        <taxon>Eukaryota</taxon>
        <taxon>Fungi</taxon>
        <taxon>Dikarya</taxon>
        <taxon>Ascomycota</taxon>
        <taxon>Pezizomycotina</taxon>
        <taxon>Eurotiomycetes</taxon>
        <taxon>Chaetothyriomycetidae</taxon>
        <taxon>Chaetothyriales</taxon>
        <taxon>Trichomeriaceae</taxon>
        <taxon>Lithohypha</taxon>
    </lineage>
</organism>
<keyword evidence="19" id="KW-1185">Reference proteome</keyword>
<dbReference type="InterPro" id="IPR048840">
    <property type="entry name" value="PolA_pol_NTPase"/>
</dbReference>
<dbReference type="Pfam" id="PF20750">
    <property type="entry name" value="PAP_NTPase"/>
    <property type="match status" value="1"/>
</dbReference>
<feature type="compositionally biased region" description="Low complexity" evidence="14">
    <location>
        <begin position="571"/>
        <end position="585"/>
    </location>
</feature>
<feature type="binding site" evidence="12">
    <location>
        <position position="219"/>
    </location>
    <ligand>
        <name>ATP</name>
        <dbReference type="ChEBI" id="CHEBI:30616"/>
    </ligand>
</feature>
<dbReference type="InterPro" id="IPR007012">
    <property type="entry name" value="PolA_pol_cen_dom"/>
</dbReference>
<evidence type="ECO:0000256" key="13">
    <source>
        <dbReference type="PIRSR" id="PIRSR018425-2"/>
    </source>
</evidence>
<dbReference type="Gene3D" id="3.30.70.590">
    <property type="entry name" value="Poly(A) polymerase predicted RNA binding domain"/>
    <property type="match status" value="1"/>
</dbReference>
<reference evidence="18 19" key="1">
    <citation type="submission" date="2023-08" db="EMBL/GenBank/DDBJ databases">
        <title>Black Yeasts Isolated from many extreme environments.</title>
        <authorList>
            <person name="Coleine C."/>
            <person name="Stajich J.E."/>
            <person name="Selbmann L."/>
        </authorList>
    </citation>
    <scope>NUCLEOTIDE SEQUENCE [LARGE SCALE GENOMIC DNA]</scope>
    <source>
        <strain evidence="18 19">CCFEE 5910</strain>
    </source>
</reference>
<dbReference type="FunFam" id="1.10.1410.10:FF:000001">
    <property type="entry name" value="Putative poly(A) polymerase gamma"/>
    <property type="match status" value="1"/>
</dbReference>
<proteinExistence type="inferred from homology"/>
<dbReference type="InterPro" id="IPR011068">
    <property type="entry name" value="NuclTrfase_I-like_C"/>
</dbReference>
<feature type="domain" description="Poly(A) polymerase central" evidence="16">
    <location>
        <begin position="210"/>
        <end position="353"/>
    </location>
</feature>
<keyword evidence="8 11" id="KW-0067">ATP-binding</keyword>
<evidence type="ECO:0000256" key="11">
    <source>
        <dbReference type="PIRNR" id="PIRNR018425"/>
    </source>
</evidence>
<comment type="subcellular location">
    <subcellularLocation>
        <location evidence="2 11">Nucleus</location>
    </subcellularLocation>
</comment>
<feature type="binding site" evidence="13">
    <location>
        <position position="103"/>
    </location>
    <ligand>
        <name>Mg(2+)</name>
        <dbReference type="ChEBI" id="CHEBI:18420"/>
        <label>2</label>
        <note>catalytic</note>
    </ligand>
</feature>
<sequence>MAQPTKQWGLTPPMSTSLPTPLDNEKNAELVEELKKNNNYETHDETQKRIKTLRLLNQANREFVKEAGRRQGLPQNQLDQLGGKIYPYGSYRLGVYGPGSDIDTLAVAPKSATREQFFEFFPDILRRIAGPEAVTSCTAVPDAFVPIIKLVVNGIEIDLIFASLNRQTIPSDFELRDNKILDGLDEATIRAVTGPRVTDTILELVPEQKTFRTALRAIKLWAQRRAIYANIVGYPGGVAWAMLVGRVCQMYPKAIGATLVHKFFNVLKHWNWPTPVQLQDIEKGPQRTWNPQLYPGDKKNLMPVITPAYPSMCATFNITLSNKAVILREIDRGFKIAGDIFEGKAQWADLLKKHTFFTKDHKYYLSIITACQDSQEAKAWSGAVESKIRHFVGALDLNTKMIMLARPFIKAVKRQHQCENEEQVRQVRRGEMKYKIAETTMIESTDPDLVAAGGAGTATNGDDAAPAKIDTGIPVYTYTFYIGIDPTPLLEQTRNLDIHVETKMFKDRCYTWDKIDPSKHFLEVVPCKGWMLPDDLFDTAAGEAVPSKPSRKRKLANGDTSVDEPPAKRLAPAPNGAPAASAATPPITPHAPS</sequence>
<feature type="binding site" evidence="12">
    <location>
        <begin position="237"/>
        <end position="238"/>
    </location>
    <ligand>
        <name>ATP</name>
        <dbReference type="ChEBI" id="CHEBI:30616"/>
    </ligand>
</feature>
<evidence type="ECO:0000256" key="12">
    <source>
        <dbReference type="PIRSR" id="PIRSR018425-1"/>
    </source>
</evidence>
<dbReference type="Gene3D" id="1.10.1410.10">
    <property type="match status" value="1"/>
</dbReference>
<comment type="similarity">
    <text evidence="3 11">Belongs to the poly(A) polymerase family.</text>
</comment>
<evidence type="ECO:0000256" key="4">
    <source>
        <dbReference type="ARBA" id="ARBA00022664"/>
    </source>
</evidence>
<dbReference type="GO" id="GO:1990817">
    <property type="term" value="F:poly(A) RNA polymerase activity"/>
    <property type="evidence" value="ECO:0007669"/>
    <property type="project" value="UniProtKB-UniRule"/>
</dbReference>
<evidence type="ECO:0000259" key="17">
    <source>
        <dbReference type="Pfam" id="PF20750"/>
    </source>
</evidence>
<evidence type="ECO:0000256" key="3">
    <source>
        <dbReference type="ARBA" id="ARBA00010912"/>
    </source>
</evidence>
<evidence type="ECO:0000256" key="9">
    <source>
        <dbReference type="ARBA" id="ARBA00022842"/>
    </source>
</evidence>
<evidence type="ECO:0000256" key="5">
    <source>
        <dbReference type="ARBA" id="ARBA00022679"/>
    </source>
</evidence>
<feature type="binding site" evidence="12">
    <location>
        <position position="228"/>
    </location>
    <ligand>
        <name>ATP</name>
        <dbReference type="ChEBI" id="CHEBI:30616"/>
    </ligand>
</feature>
<keyword evidence="18" id="KW-0548">Nucleotidyltransferase</keyword>
<dbReference type="Proteomes" id="UP001309876">
    <property type="component" value="Unassembled WGS sequence"/>
</dbReference>
<dbReference type="GO" id="GO:0006397">
    <property type="term" value="P:mRNA processing"/>
    <property type="evidence" value="ECO:0007669"/>
    <property type="project" value="UniProtKB-KW"/>
</dbReference>
<comment type="function">
    <text evidence="11">Polymerase that creates the 3'-poly(A) tail of mRNA's.</text>
</comment>
<protein>
    <recommendedName>
        <fullName evidence="11">Poly(A) polymerase</fullName>
        <ecNumber evidence="11">2.7.7.19</ecNumber>
    </recommendedName>
</protein>
<keyword evidence="5 11" id="KW-0808">Transferase</keyword>
<feature type="binding site" evidence="13">
    <location>
        <position position="158"/>
    </location>
    <ligand>
        <name>Mg(2+)</name>
        <dbReference type="ChEBI" id="CHEBI:18420"/>
        <label>2</label>
        <note>catalytic</note>
    </ligand>
</feature>
<comment type="cofactor">
    <cofactor evidence="1">
        <name>Mn(2+)</name>
        <dbReference type="ChEBI" id="CHEBI:29035"/>
    </cofactor>
</comment>
<dbReference type="SUPFAM" id="SSF81631">
    <property type="entry name" value="PAP/OAS1 substrate-binding domain"/>
    <property type="match status" value="1"/>
</dbReference>
<feature type="region of interest" description="Disordered" evidence="14">
    <location>
        <begin position="543"/>
        <end position="593"/>
    </location>
</feature>
<evidence type="ECO:0000256" key="14">
    <source>
        <dbReference type="SAM" id="MobiDB-lite"/>
    </source>
</evidence>
<feature type="binding site" evidence="13">
    <location>
        <position position="101"/>
    </location>
    <ligand>
        <name>Mg(2+)</name>
        <dbReference type="ChEBI" id="CHEBI:18420"/>
        <label>2</label>
        <note>catalytic</note>
    </ligand>
</feature>
<feature type="compositionally biased region" description="Low complexity" evidence="14">
    <location>
        <begin position="10"/>
        <end position="22"/>
    </location>
</feature>
<dbReference type="GO" id="GO:0003723">
    <property type="term" value="F:RNA binding"/>
    <property type="evidence" value="ECO:0007669"/>
    <property type="project" value="UniProtKB-UniRule"/>
</dbReference>
<dbReference type="InterPro" id="IPR043519">
    <property type="entry name" value="NT_sf"/>
</dbReference>
<dbReference type="PANTHER" id="PTHR10682:SF10">
    <property type="entry name" value="POLYNUCLEOTIDE ADENYLYLTRANSFERASE"/>
    <property type="match status" value="1"/>
</dbReference>
<evidence type="ECO:0000313" key="19">
    <source>
        <dbReference type="Proteomes" id="UP001309876"/>
    </source>
</evidence>
<feature type="domain" description="Poly(A) polymerase nucleotidyltransferase" evidence="17">
    <location>
        <begin position="9"/>
        <end position="205"/>
    </location>
</feature>
<dbReference type="GO" id="GO:0031123">
    <property type="term" value="P:RNA 3'-end processing"/>
    <property type="evidence" value="ECO:0007669"/>
    <property type="project" value="InterPro"/>
</dbReference>
<evidence type="ECO:0000256" key="10">
    <source>
        <dbReference type="ARBA" id="ARBA00023242"/>
    </source>
</evidence>
<dbReference type="Pfam" id="PF04928">
    <property type="entry name" value="PAP_central"/>
    <property type="match status" value="1"/>
</dbReference>
<dbReference type="InterPro" id="IPR014492">
    <property type="entry name" value="PolyA_polymerase"/>
</dbReference>
<dbReference type="GO" id="GO:0005634">
    <property type="term" value="C:nucleus"/>
    <property type="evidence" value="ECO:0007669"/>
    <property type="project" value="UniProtKB-SubCell"/>
</dbReference>
<evidence type="ECO:0000256" key="8">
    <source>
        <dbReference type="ARBA" id="ARBA00022840"/>
    </source>
</evidence>
<comment type="caution">
    <text evidence="18">The sequence shown here is derived from an EMBL/GenBank/DDBJ whole genome shotgun (WGS) entry which is preliminary data.</text>
</comment>
<keyword evidence="6 13" id="KW-0479">Metal-binding</keyword>
<feature type="binding site" evidence="13">
    <location>
        <position position="101"/>
    </location>
    <ligand>
        <name>Mg(2+)</name>
        <dbReference type="ChEBI" id="CHEBI:18420"/>
        <label>1</label>
        <note>catalytic</note>
    </ligand>
</feature>
<evidence type="ECO:0000313" key="18">
    <source>
        <dbReference type="EMBL" id="KAK5090215.1"/>
    </source>
</evidence>
<keyword evidence="9 13" id="KW-0460">Magnesium</keyword>
<dbReference type="AlphaFoldDB" id="A0AAN7T6A5"/>
<dbReference type="Pfam" id="PF04926">
    <property type="entry name" value="PAP_RNA-bind"/>
    <property type="match status" value="1"/>
</dbReference>
<feature type="domain" description="Poly(A) polymerase RNA-binding" evidence="15">
    <location>
        <begin position="355"/>
        <end position="540"/>
    </location>
</feature>
<dbReference type="PIRSF" id="PIRSF018425">
    <property type="entry name" value="PolyA_polymerase"/>
    <property type="match status" value="1"/>
</dbReference>
<keyword evidence="7 11" id="KW-0547">Nucleotide-binding</keyword>
<dbReference type="GO" id="GO:0046872">
    <property type="term" value="F:metal ion binding"/>
    <property type="evidence" value="ECO:0007669"/>
    <property type="project" value="UniProtKB-KW"/>
</dbReference>
<dbReference type="PANTHER" id="PTHR10682">
    <property type="entry name" value="POLY A POLYMERASE"/>
    <property type="match status" value="1"/>
</dbReference>
<evidence type="ECO:0000259" key="15">
    <source>
        <dbReference type="Pfam" id="PF04926"/>
    </source>
</evidence>
<evidence type="ECO:0000256" key="7">
    <source>
        <dbReference type="ARBA" id="ARBA00022741"/>
    </source>
</evidence>
<dbReference type="EC" id="2.7.7.19" evidence="11"/>
<feature type="region of interest" description="Disordered" evidence="14">
    <location>
        <begin position="1"/>
        <end position="23"/>
    </location>
</feature>
<keyword evidence="10 11" id="KW-0539">Nucleus</keyword>
<dbReference type="Gene3D" id="3.30.460.10">
    <property type="entry name" value="Beta Polymerase, domain 2"/>
    <property type="match status" value="1"/>
</dbReference>